<dbReference type="InterPro" id="IPR035437">
    <property type="entry name" value="SNase_OB-fold_sf"/>
</dbReference>
<accession>A0A2T4ILW1</accession>
<dbReference type="RefSeq" id="WP_107652765.1">
    <property type="nucleotide sequence ID" value="NZ_PZJX01000061.1"/>
</dbReference>
<evidence type="ECO:0000313" key="3">
    <source>
        <dbReference type="Proteomes" id="UP000240259"/>
    </source>
</evidence>
<organism evidence="2 3">
    <name type="scientific">Mesorhizobium helmanticense</name>
    <dbReference type="NCBI Taxonomy" id="1776423"/>
    <lineage>
        <taxon>Bacteria</taxon>
        <taxon>Pseudomonadati</taxon>
        <taxon>Pseudomonadota</taxon>
        <taxon>Alphaproteobacteria</taxon>
        <taxon>Hyphomicrobiales</taxon>
        <taxon>Phyllobacteriaceae</taxon>
        <taxon>Mesorhizobium</taxon>
    </lineage>
</organism>
<keyword evidence="3" id="KW-1185">Reference proteome</keyword>
<dbReference type="SUPFAM" id="SSF50199">
    <property type="entry name" value="Staphylococcal nuclease"/>
    <property type="match status" value="1"/>
</dbReference>
<reference evidence="2 3" key="1">
    <citation type="submission" date="2018-03" db="EMBL/GenBank/DDBJ databases">
        <title>Genome sequence of the symbiotic type strain Mesorhizobium helmanticense CSLC115NT isolated from Lotus corniculatus nodules.</title>
        <authorList>
            <person name="Sannazzaro A.I."/>
            <person name="Torres Tejerizo G.A."/>
            <person name="Dip D."/>
            <person name="Caballero M."/>
            <person name="Pistorio M."/>
            <person name="Estrella M.J."/>
        </authorList>
    </citation>
    <scope>NUCLEOTIDE SEQUENCE [LARGE SCALE GENOMIC DNA]</scope>
    <source>
        <strain evidence="2 3">CSLC115N</strain>
    </source>
</reference>
<protein>
    <submittedName>
        <fullName evidence="2">Succinoglycan biosynthesis protein exoi</fullName>
    </submittedName>
</protein>
<dbReference type="AlphaFoldDB" id="A0A2T4ILW1"/>
<evidence type="ECO:0000256" key="1">
    <source>
        <dbReference type="SAM" id="SignalP"/>
    </source>
</evidence>
<dbReference type="OrthoDB" id="8126240at2"/>
<dbReference type="Proteomes" id="UP000240259">
    <property type="component" value="Unassembled WGS sequence"/>
</dbReference>
<comment type="caution">
    <text evidence="2">The sequence shown here is derived from an EMBL/GenBank/DDBJ whole genome shotgun (WGS) entry which is preliminary data.</text>
</comment>
<evidence type="ECO:0000313" key="2">
    <source>
        <dbReference type="EMBL" id="PTE06595.1"/>
    </source>
</evidence>
<dbReference type="EMBL" id="PZJX01000061">
    <property type="protein sequence ID" value="PTE06595.1"/>
    <property type="molecule type" value="Genomic_DNA"/>
</dbReference>
<sequence>MRCSLALTLTVASVATALSAPDGYFVLEPGITLETGDTWVAEGQRYRLFGVQSCLRGTNYTDLRGQKRDCGDASLAMFAAYIKDTKPVCAPVAKTADLTYVICYATVGKDRLDLATMMISSGYAFASLDDQGMPLHPPYSVAELDARERKAGLWQFPDVVHPAVLLAKTAKERAKKEAKR</sequence>
<keyword evidence="1" id="KW-0732">Signal</keyword>
<dbReference type="Gene3D" id="2.40.50.90">
    <property type="match status" value="1"/>
</dbReference>
<feature type="signal peptide" evidence="1">
    <location>
        <begin position="1"/>
        <end position="20"/>
    </location>
</feature>
<name>A0A2T4ILW1_9HYPH</name>
<proteinExistence type="predicted"/>
<feature type="chain" id="PRO_5015463805" evidence="1">
    <location>
        <begin position="21"/>
        <end position="180"/>
    </location>
</feature>
<gene>
    <name evidence="2" type="ORF">C9427_30700</name>
</gene>